<keyword evidence="1" id="KW-1133">Transmembrane helix</keyword>
<dbReference type="Proteomes" id="UP000825935">
    <property type="component" value="Chromosome 13"/>
</dbReference>
<gene>
    <name evidence="2" type="ORF">KP509_13G003800</name>
</gene>
<evidence type="ECO:0000256" key="1">
    <source>
        <dbReference type="SAM" id="Phobius"/>
    </source>
</evidence>
<protein>
    <submittedName>
        <fullName evidence="2">Uncharacterized protein</fullName>
    </submittedName>
</protein>
<evidence type="ECO:0000313" key="2">
    <source>
        <dbReference type="EMBL" id="KAH7420362.1"/>
    </source>
</evidence>
<keyword evidence="1" id="KW-0812">Transmembrane</keyword>
<comment type="caution">
    <text evidence="2">The sequence shown here is derived from an EMBL/GenBank/DDBJ whole genome shotgun (WGS) entry which is preliminary data.</text>
</comment>
<dbReference type="AlphaFoldDB" id="A0A8T2TCW7"/>
<dbReference type="EMBL" id="CM035418">
    <property type="protein sequence ID" value="KAH7420362.1"/>
    <property type="molecule type" value="Genomic_DNA"/>
</dbReference>
<accession>A0A8T2TCW7</accession>
<feature type="transmembrane region" description="Helical" evidence="1">
    <location>
        <begin position="166"/>
        <end position="184"/>
    </location>
</feature>
<feature type="transmembrane region" description="Helical" evidence="1">
    <location>
        <begin position="101"/>
        <end position="125"/>
    </location>
</feature>
<feature type="transmembrane region" description="Helical" evidence="1">
    <location>
        <begin position="223"/>
        <end position="242"/>
    </location>
</feature>
<name>A0A8T2TCW7_CERRI</name>
<keyword evidence="3" id="KW-1185">Reference proteome</keyword>
<reference evidence="2" key="1">
    <citation type="submission" date="2021-08" db="EMBL/GenBank/DDBJ databases">
        <title>WGS assembly of Ceratopteris richardii.</title>
        <authorList>
            <person name="Marchant D.B."/>
            <person name="Chen G."/>
            <person name="Jenkins J."/>
            <person name="Shu S."/>
            <person name="Leebens-Mack J."/>
            <person name="Grimwood J."/>
            <person name="Schmutz J."/>
            <person name="Soltis P."/>
            <person name="Soltis D."/>
            <person name="Chen Z.-H."/>
        </authorList>
    </citation>
    <scope>NUCLEOTIDE SEQUENCE</scope>
    <source>
        <strain evidence="2">Whitten #5841</strain>
        <tissue evidence="2">Leaf</tissue>
    </source>
</reference>
<keyword evidence="1" id="KW-0472">Membrane</keyword>
<evidence type="ECO:0000313" key="3">
    <source>
        <dbReference type="Proteomes" id="UP000825935"/>
    </source>
</evidence>
<proteinExistence type="predicted"/>
<organism evidence="2 3">
    <name type="scientific">Ceratopteris richardii</name>
    <name type="common">Triangle waterfern</name>
    <dbReference type="NCBI Taxonomy" id="49495"/>
    <lineage>
        <taxon>Eukaryota</taxon>
        <taxon>Viridiplantae</taxon>
        <taxon>Streptophyta</taxon>
        <taxon>Embryophyta</taxon>
        <taxon>Tracheophyta</taxon>
        <taxon>Polypodiopsida</taxon>
        <taxon>Polypodiidae</taxon>
        <taxon>Polypodiales</taxon>
        <taxon>Pteridineae</taxon>
        <taxon>Pteridaceae</taxon>
        <taxon>Parkerioideae</taxon>
        <taxon>Ceratopteris</taxon>
    </lineage>
</organism>
<sequence length="261" mass="28729">MNLSFILIDSHRTKSPSTRSLFGTSTDSFSALCCWNDGIQLVFWKCSEFDRFLDWVARTTCAAKAKRTSSCDSVTSVSYILRKQTRGQGWRKPTRGQVQPWTLLVECIILLSLTIVGSNVYSVLISWRSLKQHSKCTDMNGSSGLIYTSPNANTLRPKAASHMRKYLIGGLVCSAASISTGGFFPPIPHLVVGVLGQNTWHLEDVRPCGAATPSSLAHDIRQSLTVVWFTLATSVSLLLLCCQCRKMGDTYPKDLGDHGDC</sequence>